<keyword evidence="2" id="KW-1185">Reference proteome</keyword>
<protein>
    <submittedName>
        <fullName evidence="1">Uncharacterized protein</fullName>
    </submittedName>
</protein>
<evidence type="ECO:0000313" key="2">
    <source>
        <dbReference type="Proteomes" id="UP001215598"/>
    </source>
</evidence>
<dbReference type="Proteomes" id="UP001215598">
    <property type="component" value="Unassembled WGS sequence"/>
</dbReference>
<organism evidence="1 2">
    <name type="scientific">Mycena metata</name>
    <dbReference type="NCBI Taxonomy" id="1033252"/>
    <lineage>
        <taxon>Eukaryota</taxon>
        <taxon>Fungi</taxon>
        <taxon>Dikarya</taxon>
        <taxon>Basidiomycota</taxon>
        <taxon>Agaricomycotina</taxon>
        <taxon>Agaricomycetes</taxon>
        <taxon>Agaricomycetidae</taxon>
        <taxon>Agaricales</taxon>
        <taxon>Marasmiineae</taxon>
        <taxon>Mycenaceae</taxon>
        <taxon>Mycena</taxon>
    </lineage>
</organism>
<name>A0AAD7NHI3_9AGAR</name>
<gene>
    <name evidence="1" type="ORF">B0H16DRAFT_1312580</name>
</gene>
<reference evidence="1" key="1">
    <citation type="submission" date="2023-03" db="EMBL/GenBank/DDBJ databases">
        <title>Massive genome expansion in bonnet fungi (Mycena s.s.) driven by repeated elements and novel gene families across ecological guilds.</title>
        <authorList>
            <consortium name="Lawrence Berkeley National Laboratory"/>
            <person name="Harder C.B."/>
            <person name="Miyauchi S."/>
            <person name="Viragh M."/>
            <person name="Kuo A."/>
            <person name="Thoen E."/>
            <person name="Andreopoulos B."/>
            <person name="Lu D."/>
            <person name="Skrede I."/>
            <person name="Drula E."/>
            <person name="Henrissat B."/>
            <person name="Morin E."/>
            <person name="Kohler A."/>
            <person name="Barry K."/>
            <person name="LaButti K."/>
            <person name="Morin E."/>
            <person name="Salamov A."/>
            <person name="Lipzen A."/>
            <person name="Mereny Z."/>
            <person name="Hegedus B."/>
            <person name="Baldrian P."/>
            <person name="Stursova M."/>
            <person name="Weitz H."/>
            <person name="Taylor A."/>
            <person name="Grigoriev I.V."/>
            <person name="Nagy L.G."/>
            <person name="Martin F."/>
            <person name="Kauserud H."/>
        </authorList>
    </citation>
    <scope>NUCLEOTIDE SEQUENCE</scope>
    <source>
        <strain evidence="1">CBHHK182m</strain>
    </source>
</reference>
<accession>A0AAD7NHI3</accession>
<proteinExistence type="predicted"/>
<comment type="caution">
    <text evidence="1">The sequence shown here is derived from an EMBL/GenBank/DDBJ whole genome shotgun (WGS) entry which is preliminary data.</text>
</comment>
<feature type="non-terminal residue" evidence="1">
    <location>
        <position position="252"/>
    </location>
</feature>
<dbReference type="EMBL" id="JARKIB010000036">
    <property type="protein sequence ID" value="KAJ7760951.1"/>
    <property type="molecule type" value="Genomic_DNA"/>
</dbReference>
<dbReference type="AlphaFoldDB" id="A0AAD7NHI3"/>
<evidence type="ECO:0000313" key="1">
    <source>
        <dbReference type="EMBL" id="KAJ7760951.1"/>
    </source>
</evidence>
<sequence length="252" mass="28477">MKELKAASAKLQRVAYAQRNKPDHPVHAEARTAVEKYVKEVTEGKARHWVEWQEKLVGGQVWDVHRFLNAVPSDGSAARIPTLERRNPETRQVVGTAESNEAKSEWFRAEFFPPKMRVSSVPPDAGYPPPAWDYEPTSDEVLRRAIDKMKPYKATFPGSEPNCVFKECTNLLIPFIGPIYRSLDELEHFPDGWNELRVLVLRKPGKPSYAEAGAHRPIALTKGFARLWYACKATQWVAEAELAGILPANQFG</sequence>